<feature type="compositionally biased region" description="Gly residues" evidence="1">
    <location>
        <begin position="424"/>
        <end position="440"/>
    </location>
</feature>
<feature type="compositionally biased region" description="Low complexity" evidence="1">
    <location>
        <begin position="343"/>
        <end position="407"/>
    </location>
</feature>
<protein>
    <submittedName>
        <fullName evidence="3">Polysaccharide deacetylase family protein</fullName>
    </submittedName>
</protein>
<sequence>MDRKVLGRRNFLAATGGAAVVGGSGVVGGMQAEGGSNGMLVFTYDDGPNQDYTKAYREAHGPEGVPACTGLVTKRLNYEWSLNPDQIRELVDDGGWEMMSHSRDHLALGVRDLVRDARAGDTRIYVDWRFTVGSIEKFVEVTDGTNVEEHRVAGAGDDDVGEYIDLAEPLEHDYAVADGAIQRQPAWRMREQTLGSIEDVRSEMGIELEHMIMPYGHYSAYTQRFTEEYFTSVANTGSHADWEIRGLNPVDRIELPNLSRRYFREDVMTESEIRRWLDELVERDVLGILGGHTSYETLPAERIRWTIQEAKARDVEIVTLTDALTRLGFMDEEASSPSPTPTPTSTTTPTTSATSTTSTSTTAPSTSKATTATSTTATSTTATSTATTATSTTATSTSTDAPTSSTTTEEDDEHEEEEGDDDSGGGGGGGGGGGSSGPGV</sequence>
<gene>
    <name evidence="3" type="ORF">ACFQE1_14310</name>
</gene>
<dbReference type="EMBL" id="JBHSWU010000566">
    <property type="protein sequence ID" value="MFC6725518.1"/>
    <property type="molecule type" value="Genomic_DNA"/>
</dbReference>
<dbReference type="InterPro" id="IPR002509">
    <property type="entry name" value="NODB_dom"/>
</dbReference>
<feature type="non-terminal residue" evidence="3">
    <location>
        <position position="440"/>
    </location>
</feature>
<dbReference type="SUPFAM" id="SSF88713">
    <property type="entry name" value="Glycoside hydrolase/deacetylase"/>
    <property type="match status" value="1"/>
</dbReference>
<reference evidence="3 4" key="1">
    <citation type="journal article" date="2019" name="Int. J. Syst. Evol. Microbiol.">
        <title>The Global Catalogue of Microorganisms (GCM) 10K type strain sequencing project: providing services to taxonomists for standard genome sequencing and annotation.</title>
        <authorList>
            <consortium name="The Broad Institute Genomics Platform"/>
            <consortium name="The Broad Institute Genome Sequencing Center for Infectious Disease"/>
            <person name="Wu L."/>
            <person name="Ma J."/>
        </authorList>
    </citation>
    <scope>NUCLEOTIDE SEQUENCE [LARGE SCALE GENOMIC DNA]</scope>
    <source>
        <strain evidence="3 4">NBRC 111368</strain>
    </source>
</reference>
<proteinExistence type="predicted"/>
<dbReference type="PROSITE" id="PS51318">
    <property type="entry name" value="TAT"/>
    <property type="match status" value="1"/>
</dbReference>
<evidence type="ECO:0000259" key="2">
    <source>
        <dbReference type="Pfam" id="PF01522"/>
    </source>
</evidence>
<feature type="region of interest" description="Disordered" evidence="1">
    <location>
        <begin position="330"/>
        <end position="440"/>
    </location>
</feature>
<evidence type="ECO:0000256" key="1">
    <source>
        <dbReference type="SAM" id="MobiDB-lite"/>
    </source>
</evidence>
<name>A0ABD5S3C0_9EURY</name>
<dbReference type="AlphaFoldDB" id="A0ABD5S3C0"/>
<comment type="caution">
    <text evidence="3">The sequence shown here is derived from an EMBL/GenBank/DDBJ whole genome shotgun (WGS) entry which is preliminary data.</text>
</comment>
<dbReference type="Gene3D" id="3.20.20.370">
    <property type="entry name" value="Glycoside hydrolase/deacetylase"/>
    <property type="match status" value="1"/>
</dbReference>
<feature type="domain" description="NodB homology" evidence="2">
    <location>
        <begin position="37"/>
        <end position="224"/>
    </location>
</feature>
<evidence type="ECO:0000313" key="4">
    <source>
        <dbReference type="Proteomes" id="UP001596328"/>
    </source>
</evidence>
<keyword evidence="4" id="KW-1185">Reference proteome</keyword>
<dbReference type="Pfam" id="PF01522">
    <property type="entry name" value="Polysacc_deac_1"/>
    <property type="match status" value="1"/>
</dbReference>
<dbReference type="InterPro" id="IPR006311">
    <property type="entry name" value="TAT_signal"/>
</dbReference>
<accession>A0ABD5S3C0</accession>
<dbReference type="InterPro" id="IPR011330">
    <property type="entry name" value="Glyco_hydro/deAcase_b/a-brl"/>
</dbReference>
<dbReference type="Proteomes" id="UP001596328">
    <property type="component" value="Unassembled WGS sequence"/>
</dbReference>
<organism evidence="3 4">
    <name type="scientific">Halobium palmae</name>
    <dbReference type="NCBI Taxonomy" id="1776492"/>
    <lineage>
        <taxon>Archaea</taxon>
        <taxon>Methanobacteriati</taxon>
        <taxon>Methanobacteriota</taxon>
        <taxon>Stenosarchaea group</taxon>
        <taxon>Halobacteria</taxon>
        <taxon>Halobacteriales</taxon>
        <taxon>Haloferacaceae</taxon>
        <taxon>Halobium</taxon>
    </lineage>
</organism>
<feature type="compositionally biased region" description="Acidic residues" evidence="1">
    <location>
        <begin position="408"/>
        <end position="423"/>
    </location>
</feature>
<evidence type="ECO:0000313" key="3">
    <source>
        <dbReference type="EMBL" id="MFC6725518.1"/>
    </source>
</evidence>